<keyword evidence="9" id="KW-1185">Reference proteome</keyword>
<proteinExistence type="inferred from homology"/>
<evidence type="ECO:0000313" key="9">
    <source>
        <dbReference type="Proteomes" id="UP000002019"/>
    </source>
</evidence>
<feature type="domain" description="Metalloprotease TldD/E central" evidence="7">
    <location>
        <begin position="114"/>
        <end position="220"/>
    </location>
</feature>
<organism evidence="8 9">
    <name type="scientific">Cloacimonas acidaminovorans (strain Evry)</name>
    <dbReference type="NCBI Taxonomy" id="459349"/>
    <lineage>
        <taxon>Bacteria</taxon>
        <taxon>Pseudomonadati</taxon>
        <taxon>Candidatus Cloacimonadota</taxon>
        <taxon>Candidatus Cloacimonadia</taxon>
        <taxon>Candidatus Cloacimonadales</taxon>
        <taxon>Candidatus Cloacimonadaceae</taxon>
        <taxon>Candidatus Cloacimonas</taxon>
    </lineage>
</organism>
<name>B0VFG3_CLOAI</name>
<dbReference type="Pfam" id="PF19290">
    <property type="entry name" value="PmbA_TldD_2nd"/>
    <property type="match status" value="1"/>
</dbReference>
<dbReference type="Proteomes" id="UP000002019">
    <property type="component" value="Chromosome"/>
</dbReference>
<evidence type="ECO:0000313" key="8">
    <source>
        <dbReference type="EMBL" id="CAO80215.1"/>
    </source>
</evidence>
<comment type="similarity">
    <text evidence="1">Belongs to the peptidase U62 family.</text>
</comment>
<dbReference type="HOGENOM" id="CLU_026425_1_2_0"/>
<protein>
    <recommendedName>
        <fullName evidence="10">TldD/PmbA family protein</fullName>
    </recommendedName>
</protein>
<gene>
    <name evidence="8" type="ordered locus">CLOAM0309</name>
</gene>
<dbReference type="Pfam" id="PF19289">
    <property type="entry name" value="PmbA_TldD_3rd"/>
    <property type="match status" value="1"/>
</dbReference>
<dbReference type="OrthoDB" id="9803213at2"/>
<dbReference type="InterPro" id="IPR002510">
    <property type="entry name" value="Metalloprtase-TldD/E_N"/>
</dbReference>
<dbReference type="FunFam" id="3.30.2290.10:FF:000003">
    <property type="entry name" value="Zinc-dependent protease, TldD/PmbA family"/>
    <property type="match status" value="1"/>
</dbReference>
<evidence type="ECO:0000259" key="5">
    <source>
        <dbReference type="Pfam" id="PF01523"/>
    </source>
</evidence>
<dbReference type="EMBL" id="CU466930">
    <property type="protein sequence ID" value="CAO80215.1"/>
    <property type="molecule type" value="Genomic_DNA"/>
</dbReference>
<evidence type="ECO:0000256" key="3">
    <source>
        <dbReference type="ARBA" id="ARBA00022801"/>
    </source>
</evidence>
<evidence type="ECO:0000259" key="7">
    <source>
        <dbReference type="Pfam" id="PF19290"/>
    </source>
</evidence>
<evidence type="ECO:0000256" key="2">
    <source>
        <dbReference type="ARBA" id="ARBA00022670"/>
    </source>
</evidence>
<keyword evidence="2" id="KW-0645">Protease</keyword>
<dbReference type="PANTHER" id="PTHR30624">
    <property type="entry name" value="UNCHARACTERIZED PROTEIN TLDD AND PMBA"/>
    <property type="match status" value="1"/>
</dbReference>
<feature type="domain" description="Metalloprotease TldD/E N-terminal" evidence="5">
    <location>
        <begin position="19"/>
        <end position="83"/>
    </location>
</feature>
<evidence type="ECO:0000256" key="1">
    <source>
        <dbReference type="ARBA" id="ARBA00005836"/>
    </source>
</evidence>
<dbReference type="GO" id="GO:0008237">
    <property type="term" value="F:metallopeptidase activity"/>
    <property type="evidence" value="ECO:0007669"/>
    <property type="project" value="UniProtKB-KW"/>
</dbReference>
<dbReference type="InterPro" id="IPR036059">
    <property type="entry name" value="TldD/PmbA_sf"/>
</dbReference>
<evidence type="ECO:0000259" key="6">
    <source>
        <dbReference type="Pfam" id="PF19289"/>
    </source>
</evidence>
<dbReference type="RefSeq" id="WP_015424076.1">
    <property type="nucleotide sequence ID" value="NC_020449.1"/>
</dbReference>
<dbReference type="InterPro" id="IPR045569">
    <property type="entry name" value="Metalloprtase-TldD/E_C"/>
</dbReference>
<dbReference type="GO" id="GO:0005829">
    <property type="term" value="C:cytosol"/>
    <property type="evidence" value="ECO:0007669"/>
    <property type="project" value="TreeGrafter"/>
</dbReference>
<dbReference type="GO" id="GO:0006508">
    <property type="term" value="P:proteolysis"/>
    <property type="evidence" value="ECO:0007669"/>
    <property type="project" value="UniProtKB-KW"/>
</dbReference>
<dbReference type="KEGG" id="caci:CLOAM0309"/>
<dbReference type="eggNOG" id="COG0312">
    <property type="taxonomic scope" value="Bacteria"/>
</dbReference>
<dbReference type="InterPro" id="IPR035068">
    <property type="entry name" value="TldD/PmbA_N"/>
</dbReference>
<dbReference type="SUPFAM" id="SSF111283">
    <property type="entry name" value="Putative modulator of DNA gyrase, PmbA/TldD"/>
    <property type="match status" value="1"/>
</dbReference>
<dbReference type="STRING" id="459349.CLOAM0309"/>
<dbReference type="AlphaFoldDB" id="B0VFG3"/>
<sequence length="480" mass="53900">MKYLDLAMNAAEKLGAEYADIRIQKTTDQVIYLQNLSLKHTSNNVLQGYGIRVFKDGAWGFAHNNVFNEEAVLATVKKAVETATLSAEVNKTKKLRLAPERSYIATYRTPVKIDPFTVPVSEKIDLMMEVARTMLAYEGIMKTVFLMILHKDEKLFASTLGTRLDLTTQFINPMITAVAVTESDSQSRTFDEGGRAVGWEWILELDLREKAKQIAEEALIKVKADTLGAEERRSLILDPNHLGLTMHESVGHATELDRVLGWEADYAGVSFATPEKLNNYHYGSELINFVGDNTLEEGLATLGFDDDGVPGQKWYIIKDGILKEYGSTRDTALEIGLNASRGCNRATYYFNQPINRIPNLYLLPGTKPLTPGELIADTEDGVYIQGRGSYSIDHHRINFQFGGDFFWEIKNGKLIRPLKKVIYKSYNPEFWNSCDAICDERFWRPFGVVNCGKGQPPQTGRMTHGASTARFRNIRVGGSQ</sequence>
<reference evidence="8 9" key="1">
    <citation type="journal article" date="2008" name="J. Bacteriol.">
        <title>'Candidatus Cloacamonas acidaminovorans': genome sequence reconstruction provides a first glimpse of a new bacterial division.</title>
        <authorList>
            <person name="Pelletier E."/>
            <person name="Kreimeyer A."/>
            <person name="Bocs S."/>
            <person name="Rouy Z."/>
            <person name="Gyapay G."/>
            <person name="Chouari R."/>
            <person name="Riviere D."/>
            <person name="Ganesan A."/>
            <person name="Daegelen P."/>
            <person name="Sghir A."/>
            <person name="Cohen G.N."/>
            <person name="Medigue C."/>
            <person name="Weissenbach J."/>
            <person name="Le Paslier D."/>
        </authorList>
    </citation>
    <scope>NUCLEOTIDE SEQUENCE [LARGE SCALE GENOMIC DNA]</scope>
    <source>
        <strain evidence="9">Evry</strain>
    </source>
</reference>
<keyword evidence="3" id="KW-0378">Hydrolase</keyword>
<dbReference type="InterPro" id="IPR045570">
    <property type="entry name" value="Metalloprtase-TldD/E_cen_dom"/>
</dbReference>
<evidence type="ECO:0008006" key="10">
    <source>
        <dbReference type="Google" id="ProtNLM"/>
    </source>
</evidence>
<dbReference type="InterPro" id="IPR051463">
    <property type="entry name" value="Peptidase_U62_metallo"/>
</dbReference>
<dbReference type="Gene3D" id="3.30.2290.10">
    <property type="entry name" value="PmbA/TldD superfamily"/>
    <property type="match status" value="1"/>
</dbReference>
<accession>B0VFG3</accession>
<evidence type="ECO:0000256" key="4">
    <source>
        <dbReference type="ARBA" id="ARBA00023049"/>
    </source>
</evidence>
<dbReference type="PANTHER" id="PTHR30624:SF10">
    <property type="entry name" value="CONSERVED PROTEIN"/>
    <property type="match status" value="1"/>
</dbReference>
<feature type="domain" description="Metalloprotease TldD/E C-terminal" evidence="6">
    <location>
        <begin position="234"/>
        <end position="478"/>
    </location>
</feature>
<dbReference type="Pfam" id="PF01523">
    <property type="entry name" value="PmbA_TldD_1st"/>
    <property type="match status" value="1"/>
</dbReference>
<keyword evidence="4" id="KW-0482">Metalloprotease</keyword>